<dbReference type="GO" id="GO:0005524">
    <property type="term" value="F:ATP binding"/>
    <property type="evidence" value="ECO:0007669"/>
    <property type="project" value="UniProtKB-UniRule"/>
</dbReference>
<evidence type="ECO:0000256" key="11">
    <source>
        <dbReference type="PROSITE-ProRule" id="PRU00289"/>
    </source>
</evidence>
<feature type="compositionally biased region" description="Polar residues" evidence="12">
    <location>
        <begin position="155"/>
        <end position="167"/>
    </location>
</feature>
<feature type="region of interest" description="Disordered" evidence="12">
    <location>
        <begin position="845"/>
        <end position="903"/>
    </location>
</feature>
<evidence type="ECO:0000256" key="4">
    <source>
        <dbReference type="ARBA" id="ARBA00022741"/>
    </source>
</evidence>
<keyword evidence="13" id="KW-0472">Membrane</keyword>
<feature type="compositionally biased region" description="Polar residues" evidence="12">
    <location>
        <begin position="847"/>
        <end position="858"/>
    </location>
</feature>
<evidence type="ECO:0000313" key="16">
    <source>
        <dbReference type="Proteomes" id="UP000062519"/>
    </source>
</evidence>
<evidence type="ECO:0000256" key="1">
    <source>
        <dbReference type="ARBA" id="ARBA00004533"/>
    </source>
</evidence>
<feature type="region of interest" description="Disordered" evidence="12">
    <location>
        <begin position="700"/>
        <end position="755"/>
    </location>
</feature>
<evidence type="ECO:0000256" key="7">
    <source>
        <dbReference type="ARBA" id="ARBA00023125"/>
    </source>
</evidence>
<evidence type="ECO:0000259" key="14">
    <source>
        <dbReference type="PROSITE" id="PS50901"/>
    </source>
</evidence>
<evidence type="ECO:0000256" key="5">
    <source>
        <dbReference type="ARBA" id="ARBA00022829"/>
    </source>
</evidence>
<dbReference type="FunFam" id="3.40.50.300:FF:000209">
    <property type="entry name" value="Cell division protein FtsK"/>
    <property type="match status" value="1"/>
</dbReference>
<dbReference type="SUPFAM" id="SSF52540">
    <property type="entry name" value="P-loop containing nucleoside triphosphate hydrolases"/>
    <property type="match status" value="1"/>
</dbReference>
<keyword evidence="13" id="KW-0812">Transmembrane</keyword>
<feature type="region of interest" description="Disordered" evidence="12">
    <location>
        <begin position="154"/>
        <end position="212"/>
    </location>
</feature>
<comment type="similarity">
    <text evidence="2">Belongs to the FtsK/SpoIIIE/SftA family.</text>
</comment>
<dbReference type="KEGG" id="buu:WS70_12210"/>
<keyword evidence="5" id="KW-0159">Chromosome partition</keyword>
<dbReference type="Gene3D" id="3.30.980.40">
    <property type="match status" value="1"/>
</dbReference>
<keyword evidence="16" id="KW-1185">Reference proteome</keyword>
<dbReference type="InterPro" id="IPR002543">
    <property type="entry name" value="FtsK_dom"/>
</dbReference>
<evidence type="ECO:0000256" key="8">
    <source>
        <dbReference type="ARBA" id="ARBA00023306"/>
    </source>
</evidence>
<feature type="region of interest" description="Disordered" evidence="12">
    <location>
        <begin position="1248"/>
        <end position="1309"/>
    </location>
</feature>
<evidence type="ECO:0000313" key="15">
    <source>
        <dbReference type="EMBL" id="AOJ02495.1"/>
    </source>
</evidence>
<dbReference type="InterPro" id="IPR018541">
    <property type="entry name" value="Ftsk_gamma"/>
</dbReference>
<protein>
    <submittedName>
        <fullName evidence="15">Cell division protein FtsK</fullName>
    </submittedName>
</protein>
<evidence type="ECO:0000256" key="13">
    <source>
        <dbReference type="SAM" id="Phobius"/>
    </source>
</evidence>
<dbReference type="InterPro" id="IPR003593">
    <property type="entry name" value="AAA+_ATPase"/>
</dbReference>
<evidence type="ECO:0000256" key="6">
    <source>
        <dbReference type="ARBA" id="ARBA00022840"/>
    </source>
</evidence>
<evidence type="ECO:0000256" key="12">
    <source>
        <dbReference type="SAM" id="MobiDB-lite"/>
    </source>
</evidence>
<dbReference type="Pfam" id="PF01580">
    <property type="entry name" value="FtsK_SpoIIIE"/>
    <property type="match status" value="1"/>
</dbReference>
<dbReference type="InterPro" id="IPR041027">
    <property type="entry name" value="FtsK_alpha"/>
</dbReference>
<feature type="compositionally biased region" description="Low complexity" evidence="12">
    <location>
        <begin position="308"/>
        <end position="343"/>
    </location>
</feature>
<gene>
    <name evidence="15" type="ORF">WS70_12210</name>
</gene>
<keyword evidence="7" id="KW-0238">DNA-binding</keyword>
<dbReference type="PANTHER" id="PTHR22683:SF41">
    <property type="entry name" value="DNA TRANSLOCASE FTSK"/>
    <property type="match status" value="1"/>
</dbReference>
<sequence>MQTVVLGWFGLSAVWFIPLFWRLVKAMLPGGGGLAGHGSIRLWLGFFCVLVASCTLATALPGDATTNALGHTLAGGFERVFGHVGTPLAMVVLFFVGLPWLVGVRWQQVNAWLDASFGIRFARERGGESRGVADLPRAALHRDDDRRVRRAADVQPTTAHTVNSMAPRQNGRFSRPTLWKPNDAQRGDRRNAAARPAVEPTAPSGWLKPGASARGTASAAAVAGAAASGVAKAAAVAAPASGLSKTAGSAMTTGEPAKTAGAARPVSSTSQAANPTTPAMSASGVSKAASPATQGSIAAKAPHPVSTAPAAGPARAAGTMPAGGLAKPASGAASAGGAAAPLGTHVSSGTPHAPFAPAAAGIAKPIGSTAAVAAIGKRSGPHPATPDERFVLRRPATQAAVSAARNRPMTFTPSRQAAASAPRRNLAATLPQPARAPITAPIAESARKRPAGPARAPLYAWTEKPAERIAPAASVHETLRSIEANAAQWTTIAGATSVASVPEAARAPSVPSAIEAAAVASSIPAAEEVTAAAVSPVVEAVAPAAEVAWSTVDADAAAPAEADAPAAESAVAASDAPAVDVMGKITSVEAAAASVDAARGIDVGTPVAHAPEVGAAGTSLSPAAETTHRIDASVMPAAAANAAVEDAPPVADVGAPAGNPAEQNAASVTVSASDVVAAAAPIATADAPIVAEAVRSAAVTKPASVATSEAADAKDPTGAPDMKPRDDAAPHEPAFGIADTPSPSQEPATAVVASEQRSVAAPSVAPASQTAAPIAAGAALTATSNGGAVDRKPIAPASGNSTQAVPQPAVAFGSRTMASASQAVDTRRAIAPWEDAVDAGVPAAPSATMQTESHAQPQSTRAAATISAAASQPAPAESSASAATALPRTGDAARPATSARNSDALAATKNATAPMLEKAAVVSNESKAQTMPAMDTSPSASTAPTALTAPAISAASLVPPPSTTQTSTGNAAGAVGMAGAAFGMQGAARAAAATAQTVSGTAAPASAPTTPASTPAINRAASAAMPSPASTTAVPNTPFAATATTAGSAGSTSAATSPAPATQSPSGSSAAAPSGAASVATPDTTMPAPVASDTVTKAVASRTVAPGETSNFAAPRAAATFSSVPVAIATAVPTSRPAMPPIGASNIPPAAAGPSAVAPSGGVPPAGAAGIAAPNFAAAPAVTSNAVAAPAITSPAGAPSVMPSVSAPTAATTGVAAPGAVASPIVAPSMTPPNVTVSYAPAPTGHVSSVPNATVPGASPSPHTAAPGAPQAPGTPTMPPTSDAVAAAPSSAAPAERPRPMLQPGPNAFEFHAPAASNVELPTLDLLEPAADTIEAISDEHLAQTGQIIEQRLQEFKVPVTVVGASAGPVITRFEIEPALGVRGSQIVGLMKDLSRGLGLTSIRVVETIPGKTCMGLELPNAKRQVIRLSEILASRQYQHSASQLTLAMGKDITGNPVVTDLAKAPHMLVAGTTGSGKSVAINAMIVSLLYKATPEDVRLIMIDPKMLELSVYEGIPHLLAPVVTDMKLAANALNWCVGEMEKRYRLMSAVGVRNLASFNQKIRDAAAKEKKIGNPFSLTPDDPEPLSPLPLIVVVIDELADLMMVAGKKIEELIARLAQKARAAGIHLILATQRPSVDVITGLIKANIPTRVAFQVSSKIDSRTILDQMGAESLLGQGDMLFLPPGTGYPQRVHGAFVADEEVHRIVEYLKQFGEPQYEEGILDGPGSEGGSQDLFGEAPDAEADPLYDEAVAFVVRTRRASISSVQRQLRIGYNRAARLVEQMEAAGLVSPMGINGSREVLAPPLPE</sequence>
<feature type="domain" description="FtsK" evidence="14">
    <location>
        <begin position="1455"/>
        <end position="1664"/>
    </location>
</feature>
<dbReference type="InterPro" id="IPR050206">
    <property type="entry name" value="FtsK/SpoIIIE/SftA"/>
</dbReference>
<dbReference type="Gene3D" id="3.40.50.300">
    <property type="entry name" value="P-loop containing nucleotide triphosphate hydrolases"/>
    <property type="match status" value="1"/>
</dbReference>
<keyword evidence="6 11" id="KW-0067">ATP-binding</keyword>
<dbReference type="InterPro" id="IPR036388">
    <property type="entry name" value="WH-like_DNA-bd_sf"/>
</dbReference>
<accession>A0A1B4FFM9</accession>
<feature type="compositionally biased region" description="Low complexity" evidence="12">
    <location>
        <begin position="1262"/>
        <end position="1295"/>
    </location>
</feature>
<dbReference type="CDD" id="cd01127">
    <property type="entry name" value="TrwB_TraG_TraD_VirD4"/>
    <property type="match status" value="1"/>
</dbReference>
<reference evidence="15 16" key="1">
    <citation type="submission" date="2015-12" db="EMBL/GenBank/DDBJ databases">
        <title>Diversity of Burkholderia near neighbor genomes.</title>
        <authorList>
            <person name="Sahl J."/>
            <person name="Wagner D."/>
            <person name="Keim P."/>
        </authorList>
    </citation>
    <scope>NUCLEOTIDE SEQUENCE [LARGE SCALE GENOMIC DNA]</scope>
    <source>
        <strain evidence="15 16">BDU6</strain>
    </source>
</reference>
<feature type="transmembrane region" description="Helical" evidence="13">
    <location>
        <begin position="6"/>
        <end position="28"/>
    </location>
</feature>
<comment type="subcellular location">
    <subcellularLocation>
        <location evidence="1">Cell inner membrane</location>
    </subcellularLocation>
</comment>
<dbReference type="RefSeq" id="WP_059596670.1">
    <property type="nucleotide sequence ID" value="NZ_CP013386.1"/>
</dbReference>
<organism evidence="15 16">
    <name type="scientific">Burkholderia mayonis</name>
    <dbReference type="NCBI Taxonomy" id="1385591"/>
    <lineage>
        <taxon>Bacteria</taxon>
        <taxon>Pseudomonadati</taxon>
        <taxon>Pseudomonadota</taxon>
        <taxon>Betaproteobacteria</taxon>
        <taxon>Burkholderiales</taxon>
        <taxon>Burkholderiaceae</taxon>
        <taxon>Burkholderia</taxon>
        <taxon>pseudomallei group</taxon>
    </lineage>
</organism>
<keyword evidence="4 11" id="KW-0547">Nucleotide-binding</keyword>
<feature type="region of interest" description="Disordered" evidence="12">
    <location>
        <begin position="1723"/>
        <end position="1742"/>
    </location>
</feature>
<dbReference type="Gene3D" id="1.10.10.10">
    <property type="entry name" value="Winged helix-like DNA-binding domain superfamily/Winged helix DNA-binding domain"/>
    <property type="match status" value="1"/>
</dbReference>
<evidence type="ECO:0000256" key="10">
    <source>
        <dbReference type="ARBA" id="ARBA00025923"/>
    </source>
</evidence>
<feature type="transmembrane region" description="Helical" evidence="13">
    <location>
        <begin position="80"/>
        <end position="102"/>
    </location>
</feature>
<keyword evidence="8" id="KW-0131">Cell cycle</keyword>
<dbReference type="PROSITE" id="PS50901">
    <property type="entry name" value="FTSK"/>
    <property type="match status" value="1"/>
</dbReference>
<dbReference type="SMART" id="SM00382">
    <property type="entry name" value="AAA"/>
    <property type="match status" value="1"/>
</dbReference>
<dbReference type="InterPro" id="IPR027417">
    <property type="entry name" value="P-loop_NTPase"/>
</dbReference>
<keyword evidence="13" id="KW-1133">Transmembrane helix</keyword>
<feature type="transmembrane region" description="Helical" evidence="13">
    <location>
        <begin position="40"/>
        <end position="60"/>
    </location>
</feature>
<feature type="compositionally biased region" description="Low complexity" evidence="12">
    <location>
        <begin position="1044"/>
        <end position="1082"/>
    </location>
</feature>
<dbReference type="PANTHER" id="PTHR22683">
    <property type="entry name" value="SPORULATION PROTEIN RELATED"/>
    <property type="match status" value="1"/>
</dbReference>
<evidence type="ECO:0000256" key="9">
    <source>
        <dbReference type="ARBA" id="ARBA00024784"/>
    </source>
</evidence>
<dbReference type="Proteomes" id="UP000062519">
    <property type="component" value="Chromosome 1"/>
</dbReference>
<feature type="compositionally biased region" description="Polar residues" evidence="12">
    <location>
        <begin position="266"/>
        <end position="284"/>
    </location>
</feature>
<feature type="region of interest" description="Disordered" evidence="12">
    <location>
        <begin position="240"/>
        <end position="345"/>
    </location>
</feature>
<dbReference type="InterPro" id="IPR036390">
    <property type="entry name" value="WH_DNA-bd_sf"/>
</dbReference>
<dbReference type="SUPFAM" id="SSF46785">
    <property type="entry name" value="Winged helix' DNA-binding domain"/>
    <property type="match status" value="1"/>
</dbReference>
<comment type="subunit">
    <text evidence="10">Homohexamer. Forms a ring that surrounds DNA.</text>
</comment>
<keyword evidence="3 15" id="KW-0132">Cell division</keyword>
<dbReference type="Pfam" id="PF17854">
    <property type="entry name" value="FtsK_alpha"/>
    <property type="match status" value="1"/>
</dbReference>
<dbReference type="GO" id="GO:0005886">
    <property type="term" value="C:plasma membrane"/>
    <property type="evidence" value="ECO:0007669"/>
    <property type="project" value="UniProtKB-SubCell"/>
</dbReference>
<dbReference type="Pfam" id="PF09397">
    <property type="entry name" value="FtsK_gamma"/>
    <property type="match status" value="1"/>
</dbReference>
<dbReference type="GO" id="GO:0051301">
    <property type="term" value="P:cell division"/>
    <property type="evidence" value="ECO:0007669"/>
    <property type="project" value="UniProtKB-KW"/>
</dbReference>
<proteinExistence type="inferred from homology"/>
<evidence type="ECO:0000256" key="2">
    <source>
        <dbReference type="ARBA" id="ARBA00006474"/>
    </source>
</evidence>
<name>A0A1B4FFM9_9BURK</name>
<feature type="compositionally biased region" description="Low complexity" evidence="12">
    <location>
        <begin position="859"/>
        <end position="887"/>
    </location>
</feature>
<feature type="binding site" evidence="11">
    <location>
        <begin position="1472"/>
        <end position="1479"/>
    </location>
    <ligand>
        <name>ATP</name>
        <dbReference type="ChEBI" id="CHEBI:30616"/>
    </ligand>
</feature>
<evidence type="ECO:0000256" key="3">
    <source>
        <dbReference type="ARBA" id="ARBA00022618"/>
    </source>
</evidence>
<dbReference type="GO" id="GO:0003677">
    <property type="term" value="F:DNA binding"/>
    <property type="evidence" value="ECO:0007669"/>
    <property type="project" value="UniProtKB-KW"/>
</dbReference>
<comment type="function">
    <text evidence="9">Essential cell division protein that coordinates cell division and chromosome segregation. The N-terminus is involved in assembly of the cell-division machinery. The C-terminus functions as a DNA motor that moves dsDNA in an ATP-dependent manner towards the dif recombination site, which is located within the replication terminus region. Translocation stops specifically at Xer-dif sites, where FtsK interacts with the Xer recombinase, allowing activation of chromosome unlinking by recombination. FtsK orienting polar sequences (KOPS) guide the direction of DNA translocation. FtsK can remove proteins from DNA as it translocates, but translocation stops specifically at XerCD-dif site, thereby preventing removal of XerC and XerD from dif.</text>
</comment>
<dbReference type="SMART" id="SM00843">
    <property type="entry name" value="Ftsk_gamma"/>
    <property type="match status" value="1"/>
</dbReference>
<feature type="region of interest" description="Disordered" evidence="12">
    <location>
        <begin position="1044"/>
        <end position="1090"/>
    </location>
</feature>
<dbReference type="GO" id="GO:0007059">
    <property type="term" value="P:chromosome segregation"/>
    <property type="evidence" value="ECO:0007669"/>
    <property type="project" value="UniProtKB-KW"/>
</dbReference>
<dbReference type="EMBL" id="CP013386">
    <property type="protein sequence ID" value="AOJ02495.1"/>
    <property type="molecule type" value="Genomic_DNA"/>
</dbReference>